<accession>A0A9N9DK81</accession>
<proteinExistence type="predicted"/>
<comment type="caution">
    <text evidence="1">The sequence shown here is derived from an EMBL/GenBank/DDBJ whole genome shotgun (WGS) entry which is preliminary data.</text>
</comment>
<evidence type="ECO:0000313" key="1">
    <source>
        <dbReference type="EMBL" id="CAG8639418.1"/>
    </source>
</evidence>
<dbReference type="Proteomes" id="UP000789739">
    <property type="component" value="Unassembled WGS sequence"/>
</dbReference>
<sequence>MVINFRYHYALVPVTYRRWLANVRKHRRLIELNTSRVVAIRAGLEQVRNEINKEDREKWEIDFRKPVDNTLAQLVDDGKFKDYLKKFCEKHRQDPKAVTDCIGGLYHHASKGFTAAFRIK</sequence>
<keyword evidence="2" id="KW-1185">Reference proteome</keyword>
<reference evidence="1" key="1">
    <citation type="submission" date="2021-06" db="EMBL/GenBank/DDBJ databases">
        <authorList>
            <person name="Kallberg Y."/>
            <person name="Tangrot J."/>
            <person name="Rosling A."/>
        </authorList>
    </citation>
    <scope>NUCLEOTIDE SEQUENCE</scope>
    <source>
        <strain evidence="1">BR232B</strain>
    </source>
</reference>
<organism evidence="1 2">
    <name type="scientific">Paraglomus brasilianum</name>
    <dbReference type="NCBI Taxonomy" id="144538"/>
    <lineage>
        <taxon>Eukaryota</taxon>
        <taxon>Fungi</taxon>
        <taxon>Fungi incertae sedis</taxon>
        <taxon>Mucoromycota</taxon>
        <taxon>Glomeromycotina</taxon>
        <taxon>Glomeromycetes</taxon>
        <taxon>Paraglomerales</taxon>
        <taxon>Paraglomeraceae</taxon>
        <taxon>Paraglomus</taxon>
    </lineage>
</organism>
<protein>
    <submittedName>
        <fullName evidence="1">8114_t:CDS:1</fullName>
    </submittedName>
</protein>
<dbReference type="EMBL" id="CAJVPI010002258">
    <property type="protein sequence ID" value="CAG8639418.1"/>
    <property type="molecule type" value="Genomic_DNA"/>
</dbReference>
<name>A0A9N9DK81_9GLOM</name>
<gene>
    <name evidence="1" type="ORF">PBRASI_LOCUS9689</name>
</gene>
<dbReference type="AlphaFoldDB" id="A0A9N9DK81"/>
<evidence type="ECO:0000313" key="2">
    <source>
        <dbReference type="Proteomes" id="UP000789739"/>
    </source>
</evidence>